<feature type="signal peptide" evidence="1">
    <location>
        <begin position="1"/>
        <end position="20"/>
    </location>
</feature>
<protein>
    <recommendedName>
        <fullName evidence="4">DUF4468 domain-containing protein</fullName>
    </recommendedName>
</protein>
<proteinExistence type="predicted"/>
<keyword evidence="3" id="KW-1185">Reference proteome</keyword>
<name>A0ABZ0TPF5_9SPHI</name>
<evidence type="ECO:0008006" key="4">
    <source>
        <dbReference type="Google" id="ProtNLM"/>
    </source>
</evidence>
<gene>
    <name evidence="2" type="ORF">SNE25_03995</name>
</gene>
<organism evidence="2 3">
    <name type="scientific">Mucilaginibacter sabulilitoris</name>
    <dbReference type="NCBI Taxonomy" id="1173583"/>
    <lineage>
        <taxon>Bacteria</taxon>
        <taxon>Pseudomonadati</taxon>
        <taxon>Bacteroidota</taxon>
        <taxon>Sphingobacteriia</taxon>
        <taxon>Sphingobacteriales</taxon>
        <taxon>Sphingobacteriaceae</taxon>
        <taxon>Mucilaginibacter</taxon>
    </lineage>
</organism>
<dbReference type="EMBL" id="CP139558">
    <property type="protein sequence ID" value="WPU94681.1"/>
    <property type="molecule type" value="Genomic_DNA"/>
</dbReference>
<keyword evidence="1" id="KW-0732">Signal</keyword>
<evidence type="ECO:0000313" key="2">
    <source>
        <dbReference type="EMBL" id="WPU94681.1"/>
    </source>
</evidence>
<evidence type="ECO:0000313" key="3">
    <source>
        <dbReference type="Proteomes" id="UP001324380"/>
    </source>
</evidence>
<evidence type="ECO:0000256" key="1">
    <source>
        <dbReference type="SAM" id="SignalP"/>
    </source>
</evidence>
<feature type="chain" id="PRO_5045702396" description="DUF4468 domain-containing protein" evidence="1">
    <location>
        <begin position="21"/>
        <end position="205"/>
    </location>
</feature>
<reference evidence="2 3" key="1">
    <citation type="submission" date="2023-11" db="EMBL/GenBank/DDBJ databases">
        <title>Analysis of the Genomes of Mucilaginibacter gossypii cycad 4 and M. sabulilitoris SNA2: microbes with the potential for plant growth promotion.</title>
        <authorList>
            <person name="Hirsch A.M."/>
            <person name="Humm E."/>
            <person name="Rubbi M."/>
            <person name="Del Vecchio G."/>
            <person name="Ha S.M."/>
            <person name="Pellegrini M."/>
            <person name="Gunsalus R.P."/>
        </authorList>
    </citation>
    <scope>NUCLEOTIDE SEQUENCE [LARGE SCALE GENOMIC DNA]</scope>
    <source>
        <strain evidence="2 3">SNA2</strain>
    </source>
</reference>
<dbReference type="Proteomes" id="UP001324380">
    <property type="component" value="Chromosome"/>
</dbReference>
<dbReference type="RefSeq" id="WP_321563797.1">
    <property type="nucleotide sequence ID" value="NZ_CP139558.1"/>
</dbReference>
<accession>A0ABZ0TPF5</accession>
<sequence>MKNLFILFIAIFMAANSAFAQHAVSALTYQSQVSGLFLTSEDFQAHKISHTDARIRLNEFLNSANISVTENGKTIRFAKKDIYAYRDQHGRDFRFQNNLRYRILDTTGFYLYENPLSVPAGKGRVLVPAYYFSVTPGTPLQALSLRNLRRAFAQDVSFLDQIDNKFNNDAALASFDEINHGYKLQRAYKRAEEELLSAHNQMQSR</sequence>